<reference evidence="4 5" key="1">
    <citation type="journal article" date="2012" name="J. Bacteriol.">
        <title>Complete Genome Sequence of the BTEX-Degrading Bacterium Pseudoxanthomonas spadix BD-a59.</title>
        <authorList>
            <person name="Lee S.H."/>
            <person name="Jin H.M."/>
            <person name="Lee H.J."/>
            <person name="Kim J.M."/>
            <person name="Jeon C.O."/>
        </authorList>
    </citation>
    <scope>NUCLEOTIDE SEQUENCE [LARGE SCALE GENOMIC DNA]</scope>
    <source>
        <strain evidence="4 5">BD-a59</strain>
    </source>
</reference>
<dbReference type="PROSITE" id="PS51662">
    <property type="entry name" value="BP_PHYTASE"/>
    <property type="match status" value="1"/>
</dbReference>
<dbReference type="RefSeq" id="WP_014161495.1">
    <property type="nucleotide sequence ID" value="NC_016147.2"/>
</dbReference>
<gene>
    <name evidence="4" type="ordered locus">DSC_13390</name>
</gene>
<proteinExistence type="predicted"/>
<evidence type="ECO:0000256" key="2">
    <source>
        <dbReference type="SAM" id="SignalP"/>
    </source>
</evidence>
<sequence>MIRLSSFSTAAALLLLAGCASLAPPAAAPVAGPALPAARADAVVEEAWISEQIPDAGLDSLAVWPTEDGGAWLIATAKAADQLVVFDADTGQHLRTVGGPGEQPGQFRRPNGIAVWGDLAFVVERDNHRVQVLGLPDLRPRGFIGADTLRVPYGLWLQETAPGELELLVTDSFMTDVQAGVLPPRAQMDQRVRRFKVQLDQDGSITGTDAGSFGDTGEAGMLRLVESIGGDPAHDRLLIADEDRRVGSTLRDYTLAGRFRGGSLPVFSADAEGVALWDCDMDSGWWIAVDQLTPTLFRVYDRVSLAPLGTFTGERVSQTDGIVLYAAGTPRFPAGALFAQHDDRAVAAFDLRDVARALQLHGHCLP</sequence>
<dbReference type="InterPro" id="IPR011042">
    <property type="entry name" value="6-blade_b-propeller_TolB-like"/>
</dbReference>
<dbReference type="AlphaFoldDB" id="G7USS1"/>
<evidence type="ECO:0000313" key="4">
    <source>
        <dbReference type="EMBL" id="AER57322.1"/>
    </source>
</evidence>
<dbReference type="GO" id="GO:0016158">
    <property type="term" value="F:inositol hexakisphosphate 3-phosphatase activity"/>
    <property type="evidence" value="ECO:0007669"/>
    <property type="project" value="InterPro"/>
</dbReference>
<evidence type="ECO:0000313" key="5">
    <source>
        <dbReference type="Proteomes" id="UP000005870"/>
    </source>
</evidence>
<accession>G7USS1</accession>
<keyword evidence="5" id="KW-1185">Reference proteome</keyword>
<dbReference type="EMBL" id="CP003093">
    <property type="protein sequence ID" value="AER57322.1"/>
    <property type="molecule type" value="Genomic_DNA"/>
</dbReference>
<organism evidence="4 5">
    <name type="scientific">Pseudoxanthomonas spadix (strain BD-a59)</name>
    <dbReference type="NCBI Taxonomy" id="1045855"/>
    <lineage>
        <taxon>Bacteria</taxon>
        <taxon>Pseudomonadati</taxon>
        <taxon>Pseudomonadota</taxon>
        <taxon>Gammaproteobacteria</taxon>
        <taxon>Lysobacterales</taxon>
        <taxon>Lysobacteraceae</taxon>
        <taxon>Pseudoxanthomonas</taxon>
    </lineage>
</organism>
<dbReference type="PROSITE" id="PS51257">
    <property type="entry name" value="PROKAR_LIPOPROTEIN"/>
    <property type="match status" value="1"/>
</dbReference>
<feature type="domain" description="BPP" evidence="3">
    <location>
        <begin position="34"/>
        <end position="358"/>
    </location>
</feature>
<dbReference type="STRING" id="1045855.DSC_13390"/>
<feature type="chain" id="PRO_5003504332" evidence="2">
    <location>
        <begin position="23"/>
        <end position="366"/>
    </location>
</feature>
<feature type="signal peptide" evidence="2">
    <location>
        <begin position="1"/>
        <end position="22"/>
    </location>
</feature>
<protein>
    <submittedName>
        <fullName evidence="4">NHL repeat containing protein</fullName>
    </submittedName>
</protein>
<dbReference type="InterPro" id="IPR003431">
    <property type="entry name" value="B-propeller_Phytase"/>
</dbReference>
<dbReference type="HOGENOM" id="CLU_743845_0_0_6"/>
<evidence type="ECO:0000259" key="3">
    <source>
        <dbReference type="PROSITE" id="PS51662"/>
    </source>
</evidence>
<dbReference type="InterPro" id="IPR001258">
    <property type="entry name" value="NHL_repeat"/>
</dbReference>
<dbReference type="SUPFAM" id="SSF50956">
    <property type="entry name" value="Thermostable phytase (3-phytase)"/>
    <property type="match status" value="2"/>
</dbReference>
<keyword evidence="1" id="KW-0677">Repeat</keyword>
<name>G7USS1_PSEUP</name>
<dbReference type="OrthoDB" id="5943115at2"/>
<dbReference type="Gene3D" id="2.120.10.30">
    <property type="entry name" value="TolB, C-terminal domain"/>
    <property type="match status" value="1"/>
</dbReference>
<dbReference type="eggNOG" id="COG4247">
    <property type="taxonomic scope" value="Bacteria"/>
</dbReference>
<evidence type="ECO:0000256" key="1">
    <source>
        <dbReference type="ARBA" id="ARBA00022737"/>
    </source>
</evidence>
<dbReference type="Pfam" id="PF01436">
    <property type="entry name" value="NHL"/>
    <property type="match status" value="1"/>
</dbReference>
<dbReference type="Proteomes" id="UP000005870">
    <property type="component" value="Chromosome"/>
</dbReference>
<dbReference type="KEGG" id="psd:DSC_13390"/>
<keyword evidence="2" id="KW-0732">Signal</keyword>